<dbReference type="eggNOG" id="ENOG502SDEH">
    <property type="taxonomic scope" value="Eukaryota"/>
</dbReference>
<name>K0TJ62_THAOC</name>
<keyword evidence="3" id="KW-1185">Reference proteome</keyword>
<sequence length="377" mass="41410">MNLLRQQLNLLRTQSNAMAVRLTAKTVENDQKEEGLRSNSEDIQLARDRLDRMRKRLTLSTYDDESQVGLDIGEQYAKLGRDAMHNVIASGVGKIGGLPLPHAGLALYGVIPQLVLSSSLRLVASLTQMVARCLGVVLPHPILVCFSECVQCGSLYGYGDDLIDLGGDDSEDEHDEGIPPSGMCNVCINGIHVKKQVKPQPHTASELLQKPSLLKFVGSSARKALSSAASHALNQMQQPEPAAFDTTHSSSSRQKVESPKKIPSEGNEIEKRIRLASFACLREDQNSSTEYVLNPPRWNDDKKKGNGNQSAESIAEFASREEFHVAEERFGMGLQLLQNNIVALCFRAGVDISTLWPAESLLLNLHSLWMHCQAEST</sequence>
<evidence type="ECO:0000256" key="1">
    <source>
        <dbReference type="SAM" id="MobiDB-lite"/>
    </source>
</evidence>
<reference evidence="2 3" key="1">
    <citation type="journal article" date="2012" name="Genome Biol.">
        <title>Genome and low-iron response of an oceanic diatom adapted to chronic iron limitation.</title>
        <authorList>
            <person name="Lommer M."/>
            <person name="Specht M."/>
            <person name="Roy A.S."/>
            <person name="Kraemer L."/>
            <person name="Andreson R."/>
            <person name="Gutowska M.A."/>
            <person name="Wolf J."/>
            <person name="Bergner S.V."/>
            <person name="Schilhabel M.B."/>
            <person name="Klostermeier U.C."/>
            <person name="Beiko R.G."/>
            <person name="Rosenstiel P."/>
            <person name="Hippler M."/>
            <person name="Laroche J."/>
        </authorList>
    </citation>
    <scope>NUCLEOTIDE SEQUENCE [LARGE SCALE GENOMIC DNA]</scope>
    <source>
        <strain evidence="2 3">CCMP1005</strain>
    </source>
</reference>
<dbReference type="Proteomes" id="UP000266841">
    <property type="component" value="Unassembled WGS sequence"/>
</dbReference>
<dbReference type="AlphaFoldDB" id="K0TJ62"/>
<evidence type="ECO:0000313" key="3">
    <source>
        <dbReference type="Proteomes" id="UP000266841"/>
    </source>
</evidence>
<feature type="compositionally biased region" description="Basic and acidic residues" evidence="1">
    <location>
        <begin position="254"/>
        <end position="267"/>
    </location>
</feature>
<protein>
    <submittedName>
        <fullName evidence="2">Uncharacterized protein</fullName>
    </submittedName>
</protein>
<organism evidence="2 3">
    <name type="scientific">Thalassiosira oceanica</name>
    <name type="common">Marine diatom</name>
    <dbReference type="NCBI Taxonomy" id="159749"/>
    <lineage>
        <taxon>Eukaryota</taxon>
        <taxon>Sar</taxon>
        <taxon>Stramenopiles</taxon>
        <taxon>Ochrophyta</taxon>
        <taxon>Bacillariophyta</taxon>
        <taxon>Coscinodiscophyceae</taxon>
        <taxon>Thalassiosirophycidae</taxon>
        <taxon>Thalassiosirales</taxon>
        <taxon>Thalassiosiraceae</taxon>
        <taxon>Thalassiosira</taxon>
    </lineage>
</organism>
<comment type="caution">
    <text evidence="2">The sequence shown here is derived from an EMBL/GenBank/DDBJ whole genome shotgun (WGS) entry which is preliminary data.</text>
</comment>
<dbReference type="EMBL" id="AGNL01008297">
    <property type="protein sequence ID" value="EJK70617.1"/>
    <property type="molecule type" value="Genomic_DNA"/>
</dbReference>
<dbReference type="OrthoDB" id="43034at2759"/>
<gene>
    <name evidence="2" type="ORF">THAOC_08008</name>
</gene>
<accession>K0TJ62</accession>
<dbReference type="OMA" id="ALCFRAG"/>
<evidence type="ECO:0000313" key="2">
    <source>
        <dbReference type="EMBL" id="EJK70617.1"/>
    </source>
</evidence>
<feature type="region of interest" description="Disordered" evidence="1">
    <location>
        <begin position="228"/>
        <end position="267"/>
    </location>
</feature>
<proteinExistence type="predicted"/>